<keyword evidence="4" id="KW-1185">Reference proteome</keyword>
<gene>
    <name evidence="3" type="primary">cheW_1</name>
    <name evidence="3" type="ORF">DEAC_c12620</name>
</gene>
<dbReference type="SUPFAM" id="SSF50341">
    <property type="entry name" value="CheW-like"/>
    <property type="match status" value="1"/>
</dbReference>
<evidence type="ECO:0000256" key="1">
    <source>
        <dbReference type="SAM" id="Coils"/>
    </source>
</evidence>
<organism evidence="3 4">
    <name type="scientific">Desulfosporosinus acididurans</name>
    <dbReference type="NCBI Taxonomy" id="476652"/>
    <lineage>
        <taxon>Bacteria</taxon>
        <taxon>Bacillati</taxon>
        <taxon>Bacillota</taxon>
        <taxon>Clostridia</taxon>
        <taxon>Eubacteriales</taxon>
        <taxon>Desulfitobacteriaceae</taxon>
        <taxon>Desulfosporosinus</taxon>
    </lineage>
</organism>
<dbReference type="AlphaFoldDB" id="A0A0J1IPF4"/>
<accession>A0A0J1IPF4</accession>
<dbReference type="STRING" id="476652.DEAC_c12620"/>
<feature type="domain" description="CheW-like" evidence="2">
    <location>
        <begin position="3"/>
        <end position="145"/>
    </location>
</feature>
<dbReference type="Pfam" id="PF01584">
    <property type="entry name" value="CheW"/>
    <property type="match status" value="1"/>
</dbReference>
<evidence type="ECO:0000313" key="3">
    <source>
        <dbReference type="EMBL" id="KLU66596.1"/>
    </source>
</evidence>
<sequence length="147" mass="16645">MSYMQLVVFRLGDEEYALEITFAQEIIRIPERITKMPYLPSYIEGMIDLRGKAIPIIDLKKRFGGVEQSERSVDSRLLILNIENVGIGIIVDDVSEVIKVEEQSIERLNAELSGLGSNRVQGVVRIDERLILLLNGLNFKAEVLTSR</sequence>
<dbReference type="GO" id="GO:0007165">
    <property type="term" value="P:signal transduction"/>
    <property type="evidence" value="ECO:0007669"/>
    <property type="project" value="InterPro"/>
</dbReference>
<dbReference type="GO" id="GO:0005829">
    <property type="term" value="C:cytosol"/>
    <property type="evidence" value="ECO:0007669"/>
    <property type="project" value="TreeGrafter"/>
</dbReference>
<reference evidence="3 4" key="1">
    <citation type="submission" date="2015-06" db="EMBL/GenBank/DDBJ databases">
        <title>Draft genome of the moderately acidophilic sulfate reducer Candidatus Desulfosporosinus acididurans strain M1.</title>
        <authorList>
            <person name="Poehlein A."/>
            <person name="Petzsch P."/>
            <person name="Johnson B.D."/>
            <person name="Schloemann M."/>
            <person name="Daniel R."/>
            <person name="Muehling M."/>
        </authorList>
    </citation>
    <scope>NUCLEOTIDE SEQUENCE [LARGE SCALE GENOMIC DNA]</scope>
    <source>
        <strain evidence="3 4">M1</strain>
    </source>
</reference>
<evidence type="ECO:0000259" key="2">
    <source>
        <dbReference type="PROSITE" id="PS50851"/>
    </source>
</evidence>
<protein>
    <submittedName>
        <fullName evidence="3">Chemotaxis protein CheW</fullName>
    </submittedName>
</protein>
<dbReference type="SMART" id="SM00260">
    <property type="entry name" value="CheW"/>
    <property type="match status" value="1"/>
</dbReference>
<feature type="coiled-coil region" evidence="1">
    <location>
        <begin position="91"/>
        <end position="118"/>
    </location>
</feature>
<dbReference type="PROSITE" id="PS50851">
    <property type="entry name" value="CHEW"/>
    <property type="match status" value="1"/>
</dbReference>
<dbReference type="PANTHER" id="PTHR22617:SF23">
    <property type="entry name" value="CHEMOTAXIS PROTEIN CHEW"/>
    <property type="match status" value="1"/>
</dbReference>
<dbReference type="GO" id="GO:0006935">
    <property type="term" value="P:chemotaxis"/>
    <property type="evidence" value="ECO:0007669"/>
    <property type="project" value="InterPro"/>
</dbReference>
<dbReference type="Proteomes" id="UP000036356">
    <property type="component" value="Unassembled WGS sequence"/>
</dbReference>
<dbReference type="PATRIC" id="fig|476652.3.peg.1297"/>
<dbReference type="Gene3D" id="2.30.30.40">
    <property type="entry name" value="SH3 Domains"/>
    <property type="match status" value="1"/>
</dbReference>
<evidence type="ECO:0000313" key="4">
    <source>
        <dbReference type="Proteomes" id="UP000036356"/>
    </source>
</evidence>
<name>A0A0J1IPF4_9FIRM</name>
<dbReference type="PANTHER" id="PTHR22617">
    <property type="entry name" value="CHEMOTAXIS SENSOR HISTIDINE KINASE-RELATED"/>
    <property type="match status" value="1"/>
</dbReference>
<comment type="caution">
    <text evidence="3">The sequence shown here is derived from an EMBL/GenBank/DDBJ whole genome shotgun (WGS) entry which is preliminary data.</text>
</comment>
<dbReference type="InterPro" id="IPR036061">
    <property type="entry name" value="CheW-like_dom_sf"/>
</dbReference>
<dbReference type="EMBL" id="LDZY01000004">
    <property type="protein sequence ID" value="KLU66596.1"/>
    <property type="molecule type" value="Genomic_DNA"/>
</dbReference>
<dbReference type="InterPro" id="IPR039315">
    <property type="entry name" value="CheW"/>
</dbReference>
<proteinExistence type="predicted"/>
<dbReference type="InterPro" id="IPR002545">
    <property type="entry name" value="CheW-lke_dom"/>
</dbReference>
<keyword evidence="1" id="KW-0175">Coiled coil</keyword>
<dbReference type="Gene3D" id="2.40.50.180">
    <property type="entry name" value="CheA-289, Domain 4"/>
    <property type="match status" value="1"/>
</dbReference>